<accession>A0ABQ7C6D1</accession>
<dbReference type="Proteomes" id="UP000266723">
    <property type="component" value="Unassembled WGS sequence"/>
</dbReference>
<gene>
    <name evidence="2" type="ORF">DY000_02010478</name>
</gene>
<evidence type="ECO:0000313" key="2">
    <source>
        <dbReference type="EMBL" id="KAF3547399.1"/>
    </source>
</evidence>
<dbReference type="PANTHER" id="PTHR21450">
    <property type="entry name" value="PROTEIN ALTERED PHOSPHATE STARVATION RESPONSE 1"/>
    <property type="match status" value="1"/>
</dbReference>
<reference evidence="2 3" key="1">
    <citation type="journal article" date="2020" name="BMC Genomics">
        <title>Intraspecific diversification of the crop wild relative Brassica cretica Lam. using demographic model selection.</title>
        <authorList>
            <person name="Kioukis A."/>
            <person name="Michalopoulou V.A."/>
            <person name="Briers L."/>
            <person name="Pirintsos S."/>
            <person name="Studholme D.J."/>
            <person name="Pavlidis P."/>
            <person name="Sarris P.F."/>
        </authorList>
    </citation>
    <scope>NUCLEOTIDE SEQUENCE [LARGE SCALE GENOMIC DNA]</scope>
    <source>
        <strain evidence="3">cv. PFS-1207/04</strain>
    </source>
</reference>
<keyword evidence="3" id="KW-1185">Reference proteome</keyword>
<protein>
    <recommendedName>
        <fullName evidence="1">DUF632 domain-containing protein</fullName>
    </recommendedName>
</protein>
<proteinExistence type="predicted"/>
<dbReference type="Pfam" id="PF04782">
    <property type="entry name" value="DUF632"/>
    <property type="match status" value="1"/>
</dbReference>
<dbReference type="InterPro" id="IPR006867">
    <property type="entry name" value="DUF632"/>
</dbReference>
<feature type="domain" description="DUF632" evidence="1">
    <location>
        <begin position="85"/>
        <end position="194"/>
    </location>
</feature>
<dbReference type="PANTHER" id="PTHR21450:SF43">
    <property type="entry name" value="DUF630 FAMILY PROTEIN"/>
    <property type="match status" value="1"/>
</dbReference>
<organism evidence="2 3">
    <name type="scientific">Brassica cretica</name>
    <name type="common">Mustard</name>
    <dbReference type="NCBI Taxonomy" id="69181"/>
    <lineage>
        <taxon>Eukaryota</taxon>
        <taxon>Viridiplantae</taxon>
        <taxon>Streptophyta</taxon>
        <taxon>Embryophyta</taxon>
        <taxon>Tracheophyta</taxon>
        <taxon>Spermatophyta</taxon>
        <taxon>Magnoliopsida</taxon>
        <taxon>eudicotyledons</taxon>
        <taxon>Gunneridae</taxon>
        <taxon>Pentapetalae</taxon>
        <taxon>rosids</taxon>
        <taxon>malvids</taxon>
        <taxon>Brassicales</taxon>
        <taxon>Brassicaceae</taxon>
        <taxon>Brassiceae</taxon>
        <taxon>Brassica</taxon>
    </lineage>
</organism>
<dbReference type="EMBL" id="QGKV02000832">
    <property type="protein sequence ID" value="KAF3547399.1"/>
    <property type="molecule type" value="Genomic_DNA"/>
</dbReference>
<comment type="caution">
    <text evidence="2">The sequence shown here is derived from an EMBL/GenBank/DDBJ whole genome shotgun (WGS) entry which is preliminary data.</text>
</comment>
<evidence type="ECO:0000259" key="1">
    <source>
        <dbReference type="Pfam" id="PF04782"/>
    </source>
</evidence>
<evidence type="ECO:0000313" key="3">
    <source>
        <dbReference type="Proteomes" id="UP000266723"/>
    </source>
</evidence>
<name>A0ABQ7C6D1_BRACR</name>
<sequence>MVMATSFFKLDSQESGTDEEMMTMSKVAFQSQGILAYHKSIKNFQASSSIVNVVDKVDNVDETCTQENETSPEIATEVKRSDDELHDEAYESSCSVHTHLMNVVENINSISKKAASSSEVYELLEVWVTQGNLSVSLSITFKKLHVWEKKLEAEVTAEERLRVLYEKGYIYLKSLDTNGAESNEIYEEKSEVNEVINVFKEMWRFLAKCHHKQFQEITRSKPCAYMVEK</sequence>